<dbReference type="InParanoid" id="A0A078A7A1"/>
<organism evidence="1 2">
    <name type="scientific">Stylonychia lemnae</name>
    <name type="common">Ciliate</name>
    <dbReference type="NCBI Taxonomy" id="5949"/>
    <lineage>
        <taxon>Eukaryota</taxon>
        <taxon>Sar</taxon>
        <taxon>Alveolata</taxon>
        <taxon>Ciliophora</taxon>
        <taxon>Intramacronucleata</taxon>
        <taxon>Spirotrichea</taxon>
        <taxon>Stichotrichia</taxon>
        <taxon>Sporadotrichida</taxon>
        <taxon>Oxytrichidae</taxon>
        <taxon>Stylonychinae</taxon>
        <taxon>Stylonychia</taxon>
    </lineage>
</organism>
<keyword evidence="2" id="KW-1185">Reference proteome</keyword>
<accession>A0A078A7A1</accession>
<evidence type="ECO:0000313" key="1">
    <source>
        <dbReference type="EMBL" id="CDW77407.1"/>
    </source>
</evidence>
<dbReference type="EMBL" id="CCKQ01006118">
    <property type="protein sequence ID" value="CDW77407.1"/>
    <property type="molecule type" value="Genomic_DNA"/>
</dbReference>
<name>A0A078A7A1_STYLE</name>
<proteinExistence type="predicted"/>
<protein>
    <submittedName>
        <fullName evidence="1">Uncharacterized protein</fullName>
    </submittedName>
</protein>
<dbReference type="Proteomes" id="UP000039865">
    <property type="component" value="Unassembled WGS sequence"/>
</dbReference>
<sequence length="77" mass="8703">MQTKMQTHLVLNTIIKGIRIISVWQTMDTNPESTDNSNFVYQVINLNRGIITKKVRKVRLTNTVIVRAAAIITFSGS</sequence>
<reference evidence="1 2" key="1">
    <citation type="submission" date="2014-06" db="EMBL/GenBank/DDBJ databases">
        <authorList>
            <person name="Swart Estienne"/>
        </authorList>
    </citation>
    <scope>NUCLEOTIDE SEQUENCE [LARGE SCALE GENOMIC DNA]</scope>
    <source>
        <strain evidence="1 2">130c</strain>
    </source>
</reference>
<dbReference type="AlphaFoldDB" id="A0A078A7A1"/>
<gene>
    <name evidence="1" type="primary">Contig10851.g11593</name>
    <name evidence="1" type="ORF">STYLEM_6368</name>
</gene>
<evidence type="ECO:0000313" key="2">
    <source>
        <dbReference type="Proteomes" id="UP000039865"/>
    </source>
</evidence>